<feature type="transmembrane region" description="Helical" evidence="2">
    <location>
        <begin position="39"/>
        <end position="56"/>
    </location>
</feature>
<accession>A0A1S1QBF2</accession>
<evidence type="ECO:0000313" key="3">
    <source>
        <dbReference type="EMBL" id="OHV32153.1"/>
    </source>
</evidence>
<feature type="transmembrane region" description="Helical" evidence="2">
    <location>
        <begin position="63"/>
        <end position="84"/>
    </location>
</feature>
<keyword evidence="4" id="KW-1185">Reference proteome</keyword>
<dbReference type="Proteomes" id="UP000179769">
    <property type="component" value="Unassembled WGS sequence"/>
</dbReference>
<reference evidence="4" key="1">
    <citation type="submission" date="2016-07" db="EMBL/GenBank/DDBJ databases">
        <title>Frankia sp. NRRL B-16219 Genome sequencing.</title>
        <authorList>
            <person name="Ghodhbane-Gtari F."/>
            <person name="Swanson E."/>
            <person name="Gueddou A."/>
            <person name="Louati M."/>
            <person name="Nouioui I."/>
            <person name="Hezbri K."/>
            <person name="Abebe-Akele F."/>
            <person name="Simpson S."/>
            <person name="Morris K."/>
            <person name="Thomas K."/>
            <person name="Gtari M."/>
            <person name="Tisa L.S."/>
        </authorList>
    </citation>
    <scope>NUCLEOTIDE SEQUENCE [LARGE SCALE GENOMIC DNA]</scope>
    <source>
        <strain evidence="4">NRRL B-16219</strain>
    </source>
</reference>
<comment type="caution">
    <text evidence="3">The sequence shown here is derived from an EMBL/GenBank/DDBJ whole genome shotgun (WGS) entry which is preliminary data.</text>
</comment>
<gene>
    <name evidence="3" type="ORF">BBK14_15730</name>
</gene>
<name>A0A1S1QBF2_9ACTN</name>
<evidence type="ECO:0000256" key="2">
    <source>
        <dbReference type="SAM" id="Phobius"/>
    </source>
</evidence>
<evidence type="ECO:0008006" key="5">
    <source>
        <dbReference type="Google" id="ProtNLM"/>
    </source>
</evidence>
<protein>
    <recommendedName>
        <fullName evidence="5">GGDEF domain-containing protein</fullName>
    </recommendedName>
</protein>
<organism evidence="3 4">
    <name type="scientific">Parafrankia soli</name>
    <dbReference type="NCBI Taxonomy" id="2599596"/>
    <lineage>
        <taxon>Bacteria</taxon>
        <taxon>Bacillati</taxon>
        <taxon>Actinomycetota</taxon>
        <taxon>Actinomycetes</taxon>
        <taxon>Frankiales</taxon>
        <taxon>Frankiaceae</taxon>
        <taxon>Parafrankia</taxon>
    </lineage>
</organism>
<evidence type="ECO:0000256" key="1">
    <source>
        <dbReference type="SAM" id="MobiDB-lite"/>
    </source>
</evidence>
<feature type="compositionally biased region" description="Low complexity" evidence="1">
    <location>
        <begin position="208"/>
        <end position="241"/>
    </location>
</feature>
<feature type="transmembrane region" description="Helical" evidence="2">
    <location>
        <begin position="96"/>
        <end position="121"/>
    </location>
</feature>
<dbReference type="AlphaFoldDB" id="A0A1S1QBF2"/>
<keyword evidence="2" id="KW-0472">Membrane</keyword>
<evidence type="ECO:0000313" key="4">
    <source>
        <dbReference type="Proteomes" id="UP000179769"/>
    </source>
</evidence>
<proteinExistence type="predicted"/>
<feature type="region of interest" description="Disordered" evidence="1">
    <location>
        <begin position="208"/>
        <end position="292"/>
    </location>
</feature>
<dbReference type="EMBL" id="MAXA01000158">
    <property type="protein sequence ID" value="OHV32153.1"/>
    <property type="molecule type" value="Genomic_DNA"/>
</dbReference>
<sequence length="292" mass="30474">MGALLAVAQGLYTVADAIFYTNLIVFHNSTFPSLADLFYIGRYPFAIAALALLFWQRAPGRNLSAVLDTTSIAVAVSLLYWLYVITPYERAASGQLAQLVSVAFPVMDLGLLVMSLILVLAPGRRPASFVLLVASLVVTLASDILYTISALGGRYVVADVTESLWALGDVLVAAAALHPSMADLSCSPQADDRRLAPGRLAALLAAARTGPGSPSRCSSWTSTTSSRSTTGTATRAGTPPSRRSAPGWPRPAGPASCWPASAVRSLPCSAPPWGRRPSASSPNGCGATWPAT</sequence>
<feature type="transmembrane region" description="Helical" evidence="2">
    <location>
        <begin position="128"/>
        <end position="152"/>
    </location>
</feature>
<keyword evidence="2" id="KW-1133">Transmembrane helix</keyword>
<keyword evidence="2" id="KW-0812">Transmembrane</keyword>